<evidence type="ECO:0000313" key="12">
    <source>
        <dbReference type="Proteomes" id="UP001214603"/>
    </source>
</evidence>
<dbReference type="Pfam" id="PF09296">
    <property type="entry name" value="NUDIX-like"/>
    <property type="match status" value="1"/>
</dbReference>
<dbReference type="Gene3D" id="3.90.79.10">
    <property type="entry name" value="Nucleoside Triphosphate Pyrophosphohydrolase"/>
    <property type="match status" value="1"/>
</dbReference>
<evidence type="ECO:0000256" key="9">
    <source>
        <dbReference type="ARBA" id="ARBA00023679"/>
    </source>
</evidence>
<keyword evidence="8" id="KW-0520">NAD</keyword>
<reference evidence="11" key="1">
    <citation type="submission" date="2023-03" db="EMBL/GenBank/DDBJ databases">
        <title>Mating type loci evolution in Malassezia.</title>
        <authorList>
            <person name="Coelho M.A."/>
        </authorList>
    </citation>
    <scope>NUCLEOTIDE SEQUENCE</scope>
    <source>
        <strain evidence="11">CBS 7876</strain>
    </source>
</reference>
<gene>
    <name evidence="11" type="primary">NPY1</name>
    <name evidence="11" type="ORF">MOBT1_002780</name>
</gene>
<comment type="similarity">
    <text evidence="3">Belongs to the Nudix hydrolase family. NudC subfamily.</text>
</comment>
<dbReference type="CDD" id="cd03429">
    <property type="entry name" value="NUDIX_NADH_pyrophosphatase_Nudt13"/>
    <property type="match status" value="1"/>
</dbReference>
<keyword evidence="12" id="KW-1185">Reference proteome</keyword>
<evidence type="ECO:0000256" key="6">
    <source>
        <dbReference type="ARBA" id="ARBA00022801"/>
    </source>
</evidence>
<dbReference type="InterPro" id="IPR015375">
    <property type="entry name" value="NADH_PPase-like_N"/>
</dbReference>
<dbReference type="GO" id="GO:0005829">
    <property type="term" value="C:cytosol"/>
    <property type="evidence" value="ECO:0007669"/>
    <property type="project" value="TreeGrafter"/>
</dbReference>
<dbReference type="Pfam" id="PF00293">
    <property type="entry name" value="NUDIX"/>
    <property type="match status" value="1"/>
</dbReference>
<dbReference type="Gene3D" id="3.90.79.20">
    <property type="match status" value="1"/>
</dbReference>
<dbReference type="InterPro" id="IPR020084">
    <property type="entry name" value="NUDIX_hydrolase_CS"/>
</dbReference>
<evidence type="ECO:0000256" key="5">
    <source>
        <dbReference type="ARBA" id="ARBA00022723"/>
    </source>
</evidence>
<dbReference type="PROSITE" id="PS00893">
    <property type="entry name" value="NUDIX_BOX"/>
    <property type="match status" value="1"/>
</dbReference>
<dbReference type="InterPro" id="IPR015797">
    <property type="entry name" value="NUDIX_hydrolase-like_dom_sf"/>
</dbReference>
<evidence type="ECO:0000256" key="4">
    <source>
        <dbReference type="ARBA" id="ARBA00012381"/>
    </source>
</evidence>
<dbReference type="EMBL" id="CP119940">
    <property type="protein sequence ID" value="WFD04081.1"/>
    <property type="molecule type" value="Genomic_DNA"/>
</dbReference>
<proteinExistence type="inferred from homology"/>
<dbReference type="GO" id="GO:0046872">
    <property type="term" value="F:metal ion binding"/>
    <property type="evidence" value="ECO:0007669"/>
    <property type="project" value="UniProtKB-KW"/>
</dbReference>
<evidence type="ECO:0000256" key="3">
    <source>
        <dbReference type="ARBA" id="ARBA00009595"/>
    </source>
</evidence>
<dbReference type="Proteomes" id="UP001214603">
    <property type="component" value="Chromosome 7"/>
</dbReference>
<dbReference type="InterPro" id="IPR000086">
    <property type="entry name" value="NUDIX_hydrolase_dom"/>
</dbReference>
<dbReference type="PROSITE" id="PS51462">
    <property type="entry name" value="NUDIX"/>
    <property type="match status" value="1"/>
</dbReference>
<sequence>MANRYPTFETVNFYAGGRLNRASWLRESSVYLNQALVQPDTKFVLLSNGNPLVHRNDRANRLALFSWKDVEATVMRTVRRVAPDATSVFGAEAYALRKKGDAEGKHWLRSTQGILAPALSLAFLGILEDDAQRPHMQTFPDCKERALAVPAGAPCFALSLSYRPPNVAQSEVLPGGELRDALVADDAPYDELNMRTVILTGALERNDAAVIAYARALIDWNERFTFCAACGSRQYSVWGSHKRACASVLAKLADGRPAFVEALYPAEPPATLCPSVQSVQNYSYPRSDPVIIVGILSADKEHILLGRQKTWPKGFYSCIAGFVEPGESLEDAVRREALEETGIRVDHVAYHSSQPWPFPANLIFGAFGLASQASNEIRLDLDAELEDAFFASRQDVLAAVEATEQKDRASSEKRPTRHGHRYFVPPPSAIAHVLLASWARGDALLQGKL</sequence>
<comment type="cofactor">
    <cofactor evidence="2">
        <name>Zn(2+)</name>
        <dbReference type="ChEBI" id="CHEBI:29105"/>
    </cofactor>
</comment>
<accession>A0AAF0E1J5</accession>
<evidence type="ECO:0000256" key="1">
    <source>
        <dbReference type="ARBA" id="ARBA00001946"/>
    </source>
</evidence>
<dbReference type="InterPro" id="IPR049734">
    <property type="entry name" value="NudC-like_C"/>
</dbReference>
<dbReference type="PANTHER" id="PTHR42904:SF6">
    <property type="entry name" value="NAD-CAPPED RNA HYDROLASE NUDT12"/>
    <property type="match status" value="1"/>
</dbReference>
<dbReference type="GO" id="GO:0006742">
    <property type="term" value="P:NADP+ catabolic process"/>
    <property type="evidence" value="ECO:0007669"/>
    <property type="project" value="TreeGrafter"/>
</dbReference>
<organism evidence="11 12">
    <name type="scientific">Malassezia obtusa</name>
    <dbReference type="NCBI Taxonomy" id="76774"/>
    <lineage>
        <taxon>Eukaryota</taxon>
        <taxon>Fungi</taxon>
        <taxon>Dikarya</taxon>
        <taxon>Basidiomycota</taxon>
        <taxon>Ustilaginomycotina</taxon>
        <taxon>Malasseziomycetes</taxon>
        <taxon>Malasseziales</taxon>
        <taxon>Malasseziaceae</taxon>
        <taxon>Malassezia</taxon>
    </lineage>
</organism>
<dbReference type="GO" id="GO:0005777">
    <property type="term" value="C:peroxisome"/>
    <property type="evidence" value="ECO:0007669"/>
    <property type="project" value="TreeGrafter"/>
</dbReference>
<protein>
    <recommendedName>
        <fullName evidence="4">NAD(+) diphosphatase</fullName>
        <ecNumber evidence="4">3.6.1.22</ecNumber>
    </recommendedName>
</protein>
<evidence type="ECO:0000256" key="8">
    <source>
        <dbReference type="ARBA" id="ARBA00023027"/>
    </source>
</evidence>
<name>A0AAF0E1J5_9BASI</name>
<comment type="cofactor">
    <cofactor evidence="1">
        <name>Mg(2+)</name>
        <dbReference type="ChEBI" id="CHEBI:18420"/>
    </cofactor>
</comment>
<dbReference type="PANTHER" id="PTHR42904">
    <property type="entry name" value="NUDIX HYDROLASE, NUDC SUBFAMILY"/>
    <property type="match status" value="1"/>
</dbReference>
<keyword evidence="5" id="KW-0479">Metal-binding</keyword>
<dbReference type="GO" id="GO:0035529">
    <property type="term" value="F:NADH pyrophosphatase activity"/>
    <property type="evidence" value="ECO:0007669"/>
    <property type="project" value="TreeGrafter"/>
</dbReference>
<dbReference type="InterPro" id="IPR050241">
    <property type="entry name" value="NAD-cap_RNA_hydrolase_NudC"/>
</dbReference>
<dbReference type="AlphaFoldDB" id="A0AAF0E1J5"/>
<keyword evidence="7" id="KW-0460">Magnesium</keyword>
<evidence type="ECO:0000256" key="7">
    <source>
        <dbReference type="ARBA" id="ARBA00022842"/>
    </source>
</evidence>
<evidence type="ECO:0000313" key="11">
    <source>
        <dbReference type="EMBL" id="WFD04081.1"/>
    </source>
</evidence>
<evidence type="ECO:0000256" key="2">
    <source>
        <dbReference type="ARBA" id="ARBA00001947"/>
    </source>
</evidence>
<feature type="domain" description="Nudix hydrolase" evidence="10">
    <location>
        <begin position="285"/>
        <end position="413"/>
    </location>
</feature>
<dbReference type="GO" id="GO:0019677">
    <property type="term" value="P:NAD+ catabolic process"/>
    <property type="evidence" value="ECO:0007669"/>
    <property type="project" value="TreeGrafter"/>
</dbReference>
<dbReference type="EC" id="3.6.1.22" evidence="4"/>
<keyword evidence="6 11" id="KW-0378">Hydrolase</keyword>
<dbReference type="SUPFAM" id="SSF55811">
    <property type="entry name" value="Nudix"/>
    <property type="match status" value="1"/>
</dbReference>
<comment type="catalytic activity">
    <reaction evidence="9">
        <text>a 5'-end NAD(+)-phospho-ribonucleoside in mRNA + H2O = a 5'-end phospho-adenosine-phospho-ribonucleoside in mRNA + beta-nicotinamide D-ribonucleotide + 2 H(+)</text>
        <dbReference type="Rhea" id="RHEA:60876"/>
        <dbReference type="Rhea" id="RHEA-COMP:15698"/>
        <dbReference type="Rhea" id="RHEA-COMP:15719"/>
        <dbReference type="ChEBI" id="CHEBI:14649"/>
        <dbReference type="ChEBI" id="CHEBI:15377"/>
        <dbReference type="ChEBI" id="CHEBI:15378"/>
        <dbReference type="ChEBI" id="CHEBI:144029"/>
        <dbReference type="ChEBI" id="CHEBI:144051"/>
    </reaction>
    <physiologicalReaction direction="left-to-right" evidence="9">
        <dbReference type="Rhea" id="RHEA:60877"/>
    </physiologicalReaction>
</comment>
<evidence type="ECO:0000259" key="10">
    <source>
        <dbReference type="PROSITE" id="PS51462"/>
    </source>
</evidence>